<dbReference type="SUPFAM" id="SSF57783">
    <property type="entry name" value="Zinc beta-ribbon"/>
    <property type="match status" value="1"/>
</dbReference>
<dbReference type="InterPro" id="IPR037068">
    <property type="entry name" value="DNA_primase_core_N_sf"/>
</dbReference>
<dbReference type="CDD" id="cd03364">
    <property type="entry name" value="TOPRIM_DnaG_primases"/>
    <property type="match status" value="1"/>
</dbReference>
<sequence length="353" mass="40781">MNILEEVRKVDIVRVVRDLGLALHIHRKISCPFHEEKTASLVLYPQTNTYYCFGCGRRGDVIHFYAGFTNQEYKQAMHELAYHYVPGYVRRTPPPVRNPAPRTEIPADTLPDTKEYAYQPLHSEIYEAFKAHCEAQPDNELSARALGYLHQRGFSDATLRQFGIFVIKDYHLANTYLRSRYALSDLRECGLYNDKENLIFYKHCLIIPYYENGKLAYLQGRIIGAPEADAKIKSARYQFLSGVPITLFNVDMLARVRTGRVVYLTEGAFDCMTLVQQGLPAVSLGSVTMFKKEWAKRFRRFEVCFWFDNDAAGRSASTVFLELFEQAGISAHERRLKDGFKDINEYFSQRDQD</sequence>
<dbReference type="GO" id="GO:0006269">
    <property type="term" value="P:DNA replication, synthesis of primer"/>
    <property type="evidence" value="ECO:0007669"/>
    <property type="project" value="TreeGrafter"/>
</dbReference>
<comment type="caution">
    <text evidence="5">The sequence shown here is derived from an EMBL/GenBank/DDBJ whole genome shotgun (WGS) entry which is preliminary data.</text>
</comment>
<name>A0A840TUX4_9BACT</name>
<evidence type="ECO:0000256" key="1">
    <source>
        <dbReference type="ARBA" id="ARBA00022723"/>
    </source>
</evidence>
<keyword evidence="3" id="KW-0862">Zinc</keyword>
<dbReference type="InterPro" id="IPR002694">
    <property type="entry name" value="Znf_CHC2"/>
</dbReference>
<keyword evidence="1" id="KW-0479">Metal-binding</keyword>
<keyword evidence="5" id="KW-0548">Nucleotidyltransferase</keyword>
<keyword evidence="5" id="KW-0808">Transferase</keyword>
<dbReference type="Gene3D" id="3.40.1360.10">
    <property type="match status" value="1"/>
</dbReference>
<dbReference type="PANTHER" id="PTHR30313">
    <property type="entry name" value="DNA PRIMASE"/>
    <property type="match status" value="1"/>
</dbReference>
<keyword evidence="2" id="KW-0863">Zinc-finger</keyword>
<dbReference type="GO" id="GO:0005737">
    <property type="term" value="C:cytoplasm"/>
    <property type="evidence" value="ECO:0007669"/>
    <property type="project" value="TreeGrafter"/>
</dbReference>
<proteinExistence type="predicted"/>
<dbReference type="InterPro" id="IPR036977">
    <property type="entry name" value="DNA_primase_Znf_CHC2"/>
</dbReference>
<dbReference type="PANTHER" id="PTHR30313:SF2">
    <property type="entry name" value="DNA PRIMASE"/>
    <property type="match status" value="1"/>
</dbReference>
<evidence type="ECO:0000256" key="2">
    <source>
        <dbReference type="ARBA" id="ARBA00022771"/>
    </source>
</evidence>
<feature type="domain" description="Zinc finger CHC2-type" evidence="4">
    <location>
        <begin position="31"/>
        <end position="81"/>
    </location>
</feature>
<evidence type="ECO:0000313" key="6">
    <source>
        <dbReference type="Proteomes" id="UP000557307"/>
    </source>
</evidence>
<evidence type="ECO:0000313" key="5">
    <source>
        <dbReference type="EMBL" id="MBB5283770.1"/>
    </source>
</evidence>
<protein>
    <submittedName>
        <fullName evidence="5">DNA primase</fullName>
        <ecNumber evidence="5">2.7.7.-</ecNumber>
    </submittedName>
</protein>
<dbReference type="SMART" id="SM00400">
    <property type="entry name" value="ZnF_CHCC"/>
    <property type="match status" value="1"/>
</dbReference>
<reference evidence="5 6" key="1">
    <citation type="submission" date="2020-08" db="EMBL/GenBank/DDBJ databases">
        <title>Genomic Encyclopedia of Type Strains, Phase IV (KMG-IV): sequencing the most valuable type-strain genomes for metagenomic binning, comparative biology and taxonomic classification.</title>
        <authorList>
            <person name="Goeker M."/>
        </authorList>
    </citation>
    <scope>NUCLEOTIDE SEQUENCE [LARGE SCALE GENOMIC DNA]</scope>
    <source>
        <strain evidence="5 6">DSM 105074</strain>
    </source>
</reference>
<organism evidence="5 6">
    <name type="scientific">Rhabdobacter roseus</name>
    <dbReference type="NCBI Taxonomy" id="1655419"/>
    <lineage>
        <taxon>Bacteria</taxon>
        <taxon>Pseudomonadati</taxon>
        <taxon>Bacteroidota</taxon>
        <taxon>Cytophagia</taxon>
        <taxon>Cytophagales</taxon>
        <taxon>Cytophagaceae</taxon>
        <taxon>Rhabdobacter</taxon>
    </lineage>
</organism>
<gene>
    <name evidence="5" type="ORF">HNQ92_001896</name>
</gene>
<evidence type="ECO:0000256" key="3">
    <source>
        <dbReference type="ARBA" id="ARBA00022833"/>
    </source>
</evidence>
<dbReference type="Pfam" id="PF01807">
    <property type="entry name" value="Zn_ribbon_DnaG"/>
    <property type="match status" value="1"/>
</dbReference>
<dbReference type="EC" id="2.7.7.-" evidence="5"/>
<dbReference type="RefSeq" id="WP_184173447.1">
    <property type="nucleotide sequence ID" value="NZ_JACHGF010000002.1"/>
</dbReference>
<dbReference type="Gene3D" id="3.90.580.10">
    <property type="entry name" value="Zinc finger, CHC2-type domain"/>
    <property type="match status" value="1"/>
</dbReference>
<dbReference type="GO" id="GO:0003677">
    <property type="term" value="F:DNA binding"/>
    <property type="evidence" value="ECO:0007669"/>
    <property type="project" value="InterPro"/>
</dbReference>
<dbReference type="GO" id="GO:0008270">
    <property type="term" value="F:zinc ion binding"/>
    <property type="evidence" value="ECO:0007669"/>
    <property type="project" value="UniProtKB-KW"/>
</dbReference>
<dbReference type="Proteomes" id="UP000557307">
    <property type="component" value="Unassembled WGS sequence"/>
</dbReference>
<dbReference type="Pfam" id="PF13155">
    <property type="entry name" value="Toprim_2"/>
    <property type="match status" value="1"/>
</dbReference>
<accession>A0A840TUX4</accession>
<dbReference type="InterPro" id="IPR034151">
    <property type="entry name" value="TOPRIM_DnaG_bac"/>
</dbReference>
<dbReference type="EMBL" id="JACHGF010000002">
    <property type="protein sequence ID" value="MBB5283770.1"/>
    <property type="molecule type" value="Genomic_DNA"/>
</dbReference>
<evidence type="ECO:0000259" key="4">
    <source>
        <dbReference type="SMART" id="SM00400"/>
    </source>
</evidence>
<dbReference type="AlphaFoldDB" id="A0A840TUX4"/>
<dbReference type="SUPFAM" id="SSF56731">
    <property type="entry name" value="DNA primase core"/>
    <property type="match status" value="1"/>
</dbReference>
<dbReference type="GO" id="GO:0003899">
    <property type="term" value="F:DNA-directed RNA polymerase activity"/>
    <property type="evidence" value="ECO:0007669"/>
    <property type="project" value="InterPro"/>
</dbReference>
<keyword evidence="6" id="KW-1185">Reference proteome</keyword>
<dbReference type="InterPro" id="IPR050219">
    <property type="entry name" value="DnaG_primase"/>
</dbReference>
<dbReference type="Gene3D" id="3.90.980.10">
    <property type="entry name" value="DNA primase, catalytic core, N-terminal domain"/>
    <property type="match status" value="1"/>
</dbReference>